<dbReference type="PANTHER" id="PTHR46890">
    <property type="entry name" value="NON-LTR RETROLELEMENT REVERSE TRANSCRIPTASE-LIKE PROTEIN-RELATED"/>
    <property type="match status" value="1"/>
</dbReference>
<accession>A0ABQ5FAD6</accession>
<gene>
    <name evidence="2" type="ORF">Tco_1003075</name>
</gene>
<keyword evidence="2" id="KW-0695">RNA-directed DNA polymerase</keyword>
<dbReference type="Pfam" id="PF00078">
    <property type="entry name" value="RVT_1"/>
    <property type="match status" value="1"/>
</dbReference>
<reference evidence="2" key="2">
    <citation type="submission" date="2022-01" db="EMBL/GenBank/DDBJ databases">
        <authorList>
            <person name="Yamashiro T."/>
            <person name="Shiraishi A."/>
            <person name="Satake H."/>
            <person name="Nakayama K."/>
        </authorList>
    </citation>
    <scope>NUCLEOTIDE SEQUENCE</scope>
</reference>
<evidence type="ECO:0000313" key="2">
    <source>
        <dbReference type="EMBL" id="GJT59542.1"/>
    </source>
</evidence>
<reference evidence="2" key="1">
    <citation type="journal article" date="2022" name="Int. J. Mol. Sci.">
        <title>Draft Genome of Tanacetum Coccineum: Genomic Comparison of Closely Related Tanacetum-Family Plants.</title>
        <authorList>
            <person name="Yamashiro T."/>
            <person name="Shiraishi A."/>
            <person name="Nakayama K."/>
            <person name="Satake H."/>
        </authorList>
    </citation>
    <scope>NUCLEOTIDE SEQUENCE</scope>
</reference>
<evidence type="ECO:0000313" key="3">
    <source>
        <dbReference type="Proteomes" id="UP001151760"/>
    </source>
</evidence>
<dbReference type="InterPro" id="IPR052343">
    <property type="entry name" value="Retrotransposon-Effector_Assoc"/>
</dbReference>
<proteinExistence type="predicted"/>
<dbReference type="GO" id="GO:0003964">
    <property type="term" value="F:RNA-directed DNA polymerase activity"/>
    <property type="evidence" value="ECO:0007669"/>
    <property type="project" value="UniProtKB-KW"/>
</dbReference>
<dbReference type="InterPro" id="IPR000477">
    <property type="entry name" value="RT_dom"/>
</dbReference>
<keyword evidence="2" id="KW-0548">Nucleotidyltransferase</keyword>
<comment type="caution">
    <text evidence="2">The sequence shown here is derived from an EMBL/GenBank/DDBJ whole genome shotgun (WGS) entry which is preliminary data.</text>
</comment>
<evidence type="ECO:0000259" key="1">
    <source>
        <dbReference type="Pfam" id="PF00078"/>
    </source>
</evidence>
<dbReference type="EMBL" id="BQNB010017119">
    <property type="protein sequence ID" value="GJT59542.1"/>
    <property type="molecule type" value="Genomic_DNA"/>
</dbReference>
<protein>
    <submittedName>
        <fullName evidence="2">RNA-directed DNA polymerase, eukaryota, reverse transcriptase zinc-binding domain protein</fullName>
    </submittedName>
</protein>
<name>A0ABQ5FAD6_9ASTR</name>
<dbReference type="PANTHER" id="PTHR46890:SF50">
    <property type="entry name" value="RNA-DIRECTED DNA POLYMERASE, EUKARYOTA, REVERSE TRANSCRIPTASE ZINC-BINDING DOMAIN PROTEIN-RELATED"/>
    <property type="match status" value="1"/>
</dbReference>
<sequence>WRFIWNWCDLSNPPFSSLDHWKNWYVSWHAPKEKKHRFYVIFALTLWWLWRFRNSVVFRSHHVRKSDIIDNIQFSAFSWLHHRGRMVCNWTNWLMSPLSLASAGGLRYFEHIVTEKSAAIPDFEQSKPLHIKLKDFKSHLKLWYAHTKKVEANRKNCIFATLRDLDKKIDDGHATDVDRTTQINRMQELEDLEKLRKSQMVQGIMLDSVSNFEPKDIKSTFLDFYKDKFNCHDSPISFPPMLPAHRLSIVDRDFLESMVSMDEIKAAVWDCGSQKAPGPDGYSFMFIKKFWDLLKHDIQSFVVLLFSTGTFSQGSNSAFITLIPKVSNPLFIKDYRPISLNGIHYKIVAKILANRLSKVIDSIISPKQSAFITGQKILNGPLILSETIDWYKKRKKKMMLFKVDFEKAFDSVSWSVSSTLAGILPLYHSSSIIPKDFYSNYGMSMDRSLQFWLDHRTYT</sequence>
<keyword evidence="3" id="KW-1185">Reference proteome</keyword>
<organism evidence="2 3">
    <name type="scientific">Tanacetum coccineum</name>
    <dbReference type="NCBI Taxonomy" id="301880"/>
    <lineage>
        <taxon>Eukaryota</taxon>
        <taxon>Viridiplantae</taxon>
        <taxon>Streptophyta</taxon>
        <taxon>Embryophyta</taxon>
        <taxon>Tracheophyta</taxon>
        <taxon>Spermatophyta</taxon>
        <taxon>Magnoliopsida</taxon>
        <taxon>eudicotyledons</taxon>
        <taxon>Gunneridae</taxon>
        <taxon>Pentapetalae</taxon>
        <taxon>asterids</taxon>
        <taxon>campanulids</taxon>
        <taxon>Asterales</taxon>
        <taxon>Asteraceae</taxon>
        <taxon>Asteroideae</taxon>
        <taxon>Anthemideae</taxon>
        <taxon>Anthemidinae</taxon>
        <taxon>Tanacetum</taxon>
    </lineage>
</organism>
<dbReference type="Proteomes" id="UP001151760">
    <property type="component" value="Unassembled WGS sequence"/>
</dbReference>
<feature type="domain" description="Reverse transcriptase" evidence="1">
    <location>
        <begin position="323"/>
        <end position="415"/>
    </location>
</feature>
<feature type="non-terminal residue" evidence="2">
    <location>
        <position position="1"/>
    </location>
</feature>
<keyword evidence="2" id="KW-0808">Transferase</keyword>